<feature type="domain" description="UDP-N-acetylglucosamine 2-epimerase" evidence="5">
    <location>
        <begin position="32"/>
        <end position="367"/>
    </location>
</feature>
<evidence type="ECO:0000313" key="6">
    <source>
        <dbReference type="EMBL" id="HGK27606.1"/>
    </source>
</evidence>
<dbReference type="SUPFAM" id="SSF53756">
    <property type="entry name" value="UDP-Glycosyltransferase/glycogen phosphorylase"/>
    <property type="match status" value="1"/>
</dbReference>
<dbReference type="AlphaFoldDB" id="A0A7C4CA58"/>
<name>A0A7C4CA58_UNCW3</name>
<dbReference type="EC" id="5.1.3.14" evidence="3"/>
<keyword evidence="1 4" id="KW-0413">Isomerase</keyword>
<proteinExistence type="inferred from homology"/>
<dbReference type="PANTHER" id="PTHR43174">
    <property type="entry name" value="UDP-N-ACETYLGLUCOSAMINE 2-EPIMERASE"/>
    <property type="match status" value="1"/>
</dbReference>
<dbReference type="Gene3D" id="3.40.50.2000">
    <property type="entry name" value="Glycogen Phosphorylase B"/>
    <property type="match status" value="2"/>
</dbReference>
<evidence type="ECO:0000256" key="1">
    <source>
        <dbReference type="ARBA" id="ARBA00023235"/>
    </source>
</evidence>
<evidence type="ECO:0000256" key="4">
    <source>
        <dbReference type="RuleBase" id="RU003513"/>
    </source>
</evidence>
<evidence type="ECO:0000256" key="3">
    <source>
        <dbReference type="ARBA" id="ARBA00038858"/>
    </source>
</evidence>
<comment type="similarity">
    <text evidence="2 4">Belongs to the UDP-N-acetylglucosamine 2-epimerase family.</text>
</comment>
<gene>
    <name evidence="6" type="ORF">ENS41_01445</name>
</gene>
<organism evidence="6">
    <name type="scientific">candidate division WOR-3 bacterium</name>
    <dbReference type="NCBI Taxonomy" id="2052148"/>
    <lineage>
        <taxon>Bacteria</taxon>
        <taxon>Bacteria division WOR-3</taxon>
    </lineage>
</organism>
<accession>A0A7C4CA58</accession>
<protein>
    <recommendedName>
        <fullName evidence="3">UDP-N-acetylglucosamine 2-epimerase (non-hydrolyzing)</fullName>
        <ecNumber evidence="3">5.1.3.14</ecNumber>
    </recommendedName>
</protein>
<dbReference type="Pfam" id="PF02350">
    <property type="entry name" value="Epimerase_2"/>
    <property type="match status" value="1"/>
</dbReference>
<dbReference type="InterPro" id="IPR029767">
    <property type="entry name" value="WecB-like"/>
</dbReference>
<evidence type="ECO:0000259" key="5">
    <source>
        <dbReference type="Pfam" id="PF02350"/>
    </source>
</evidence>
<dbReference type="NCBIfam" id="TIGR00236">
    <property type="entry name" value="wecB"/>
    <property type="match status" value="1"/>
</dbReference>
<dbReference type="PANTHER" id="PTHR43174:SF2">
    <property type="entry name" value="UDP-N-ACETYLGLUCOSAMINE 2-EPIMERASE"/>
    <property type="match status" value="1"/>
</dbReference>
<evidence type="ECO:0000256" key="2">
    <source>
        <dbReference type="ARBA" id="ARBA00038209"/>
    </source>
</evidence>
<comment type="caution">
    <text evidence="6">The sequence shown here is derived from an EMBL/GenBank/DDBJ whole genome shotgun (WGS) entry which is preliminary data.</text>
</comment>
<dbReference type="InterPro" id="IPR003331">
    <property type="entry name" value="UDP_GlcNAc_Epimerase_2_dom"/>
</dbReference>
<reference evidence="6" key="1">
    <citation type="journal article" date="2020" name="mSystems">
        <title>Genome- and Community-Level Interaction Insights into Carbon Utilization and Element Cycling Functions of Hydrothermarchaeota in Hydrothermal Sediment.</title>
        <authorList>
            <person name="Zhou Z."/>
            <person name="Liu Y."/>
            <person name="Xu W."/>
            <person name="Pan J."/>
            <person name="Luo Z.H."/>
            <person name="Li M."/>
        </authorList>
    </citation>
    <scope>NUCLEOTIDE SEQUENCE [LARGE SCALE GENOMIC DNA]</scope>
    <source>
        <strain evidence="6">SpSt-488</strain>
    </source>
</reference>
<dbReference type="GO" id="GO:0008761">
    <property type="term" value="F:UDP-N-acetylglucosamine 2-epimerase activity"/>
    <property type="evidence" value="ECO:0007669"/>
    <property type="project" value="UniProtKB-EC"/>
</dbReference>
<dbReference type="CDD" id="cd03786">
    <property type="entry name" value="GTB_UDP-GlcNAc_2-Epimerase"/>
    <property type="match status" value="1"/>
</dbReference>
<dbReference type="EMBL" id="DSUT01000025">
    <property type="protein sequence ID" value="HGK27606.1"/>
    <property type="molecule type" value="Genomic_DNA"/>
</dbReference>
<sequence>MARRKVLVCLGTRPEAIKLAPVIRELERFPHSFSVRVLATAQHREMLDQVLKVFDIRPDIDLDVMRSRQSLAALSASLFCGVERVLLAERPDVVVVQGDTTSALISAQTAFYLQVPVAHVEAGLRTRDPFVPFPEEMNRRLIGALAVLHFAPTDRARANLIREGVPARRIHVTGNTAIDALLAVLKKGESQPAAVLNRVRPGQRVILVTGHRRESFGPGFRRVCRALVTIVRRNPDVDIVYPVHLNPGVRVPVRKALGGVSRIHLVEPLEYRPFVELMRNAYLILTDSGGIQEEAPTLGKPVLVLRDKTERQEGIRAGTAKLVGTGVARIVRETELLLRSPSAYRRMAVAANPYGDGRAAARIRRIMARAVF</sequence>